<dbReference type="Gene3D" id="3.40.50.150">
    <property type="entry name" value="Vaccinia Virus protein VP39"/>
    <property type="match status" value="1"/>
</dbReference>
<feature type="transmembrane region" description="Helical" evidence="1">
    <location>
        <begin position="21"/>
        <end position="40"/>
    </location>
</feature>
<dbReference type="GO" id="GO:0004766">
    <property type="term" value="F:spermidine synthase activity"/>
    <property type="evidence" value="ECO:0007669"/>
    <property type="project" value="TreeGrafter"/>
</dbReference>
<name>A0A914WFM6_9BILA</name>
<keyword evidence="2" id="KW-1185">Reference proteome</keyword>
<dbReference type="InterPro" id="IPR029063">
    <property type="entry name" value="SAM-dependent_MTases_sf"/>
</dbReference>
<keyword evidence="1" id="KW-1133">Transmembrane helix</keyword>
<dbReference type="PANTHER" id="PTHR11558:SF11">
    <property type="entry name" value="SPERMIDINE SYNTHASE"/>
    <property type="match status" value="1"/>
</dbReference>
<dbReference type="SUPFAM" id="SSF53335">
    <property type="entry name" value="S-adenosyl-L-methionine-dependent methyltransferases"/>
    <property type="match status" value="1"/>
</dbReference>
<evidence type="ECO:0000256" key="1">
    <source>
        <dbReference type="SAM" id="Phobius"/>
    </source>
</evidence>
<organism evidence="2 3">
    <name type="scientific">Plectus sambesii</name>
    <dbReference type="NCBI Taxonomy" id="2011161"/>
    <lineage>
        <taxon>Eukaryota</taxon>
        <taxon>Metazoa</taxon>
        <taxon>Ecdysozoa</taxon>
        <taxon>Nematoda</taxon>
        <taxon>Chromadorea</taxon>
        <taxon>Plectida</taxon>
        <taxon>Plectina</taxon>
        <taxon>Plectoidea</taxon>
        <taxon>Plectidae</taxon>
        <taxon>Plectus</taxon>
    </lineage>
</organism>
<evidence type="ECO:0000313" key="3">
    <source>
        <dbReference type="WBParaSite" id="PSAMB.scaffold4089size15738.g23437.t1"/>
    </source>
</evidence>
<dbReference type="InterPro" id="IPR001045">
    <property type="entry name" value="Spermi_synthase"/>
</dbReference>
<evidence type="ECO:0000313" key="2">
    <source>
        <dbReference type="Proteomes" id="UP000887566"/>
    </source>
</evidence>
<keyword evidence="1" id="KW-0812">Transmembrane</keyword>
<dbReference type="PANTHER" id="PTHR11558">
    <property type="entry name" value="SPERMIDINE/SPERMINE SYNTHASE"/>
    <property type="match status" value="1"/>
</dbReference>
<sequence length="331" mass="38354">MKLSQLYLRKLPRWCRRPMNVFFVLIFLLFFVYWIIGRLFRERHLELILDSVCSPVTNTCFLVTDAEGRDGEFYRQLFIKEIKDDVESQVRLLKPDDDLRKHDTRLWDVDHSWLPAEYLAWMLAGTLMTDAMAFNDLASVGELHFLFIGLGGGALPSFVRLNLPKINITVVELDSVVMEMAEKWFEFRPDARLRCHVGDGIDYLRTEAVQGHKYDAVFLDACDGDRLAALSCPVHLFVNRKVIQDTYSVLKPMGVLTVNILTSDDDLVTHVAKEFRKVFPTVIAQTMQNEDNTVLICLPYSLASFNESQLIFKERFHRITTQLNLDIDYFV</sequence>
<reference evidence="3" key="1">
    <citation type="submission" date="2022-11" db="UniProtKB">
        <authorList>
            <consortium name="WormBaseParasite"/>
        </authorList>
    </citation>
    <scope>IDENTIFICATION</scope>
</reference>
<dbReference type="WBParaSite" id="PSAMB.scaffold4089size15738.g23437.t1">
    <property type="protein sequence ID" value="PSAMB.scaffold4089size15738.g23437.t1"/>
    <property type="gene ID" value="PSAMB.scaffold4089size15738.g23437"/>
</dbReference>
<dbReference type="GO" id="GO:0008295">
    <property type="term" value="P:spermidine biosynthetic process"/>
    <property type="evidence" value="ECO:0007669"/>
    <property type="project" value="TreeGrafter"/>
</dbReference>
<protein>
    <submittedName>
        <fullName evidence="3">Uncharacterized protein</fullName>
    </submittedName>
</protein>
<dbReference type="Proteomes" id="UP000887566">
    <property type="component" value="Unplaced"/>
</dbReference>
<dbReference type="AlphaFoldDB" id="A0A914WFM6"/>
<proteinExistence type="predicted"/>
<keyword evidence="1" id="KW-0472">Membrane</keyword>
<accession>A0A914WFM6</accession>
<dbReference type="GO" id="GO:0005829">
    <property type="term" value="C:cytosol"/>
    <property type="evidence" value="ECO:0007669"/>
    <property type="project" value="TreeGrafter"/>
</dbReference>
<dbReference type="Pfam" id="PF01564">
    <property type="entry name" value="Spermine_synth"/>
    <property type="match status" value="1"/>
</dbReference>
<dbReference type="NCBIfam" id="NF037959">
    <property type="entry name" value="MFS_SpdSyn"/>
    <property type="match status" value="1"/>
</dbReference>